<dbReference type="Gene3D" id="3.30.360.10">
    <property type="entry name" value="Dihydrodipicolinate Reductase, domain 2"/>
    <property type="match status" value="1"/>
</dbReference>
<dbReference type="Gene3D" id="3.40.50.720">
    <property type="entry name" value="NAD(P)-binding Rossmann-like Domain"/>
    <property type="match status" value="1"/>
</dbReference>
<dbReference type="PANTHER" id="PTHR22604">
    <property type="entry name" value="OXIDOREDUCTASES"/>
    <property type="match status" value="1"/>
</dbReference>
<proteinExistence type="predicted"/>
<gene>
    <name evidence="3" type="ORF">BDZ31_002793</name>
</gene>
<accession>A0A840IGK1</accession>
<dbReference type="SUPFAM" id="SSF55347">
    <property type="entry name" value="Glyceraldehyde-3-phosphate dehydrogenase-like, C-terminal domain"/>
    <property type="match status" value="1"/>
</dbReference>
<evidence type="ECO:0000313" key="3">
    <source>
        <dbReference type="EMBL" id="MBB4663204.1"/>
    </source>
</evidence>
<dbReference type="AlphaFoldDB" id="A0A840IGK1"/>
<evidence type="ECO:0000259" key="2">
    <source>
        <dbReference type="Pfam" id="PF22725"/>
    </source>
</evidence>
<feature type="domain" description="GFO/IDH/MocA-like oxidoreductase" evidence="2">
    <location>
        <begin position="44"/>
        <end position="155"/>
    </location>
</feature>
<reference evidence="3 4" key="1">
    <citation type="submission" date="2020-08" db="EMBL/GenBank/DDBJ databases">
        <title>Genomic Encyclopedia of Archaeal and Bacterial Type Strains, Phase II (KMG-II): from individual species to whole genera.</title>
        <authorList>
            <person name="Goeker M."/>
        </authorList>
    </citation>
    <scope>NUCLEOTIDE SEQUENCE [LARGE SCALE GENOMIC DNA]</scope>
    <source>
        <strain evidence="3 4">DSM 23288</strain>
    </source>
</reference>
<protein>
    <submittedName>
        <fullName evidence="3">Putative dehydrogenase</fullName>
    </submittedName>
</protein>
<dbReference type="Pfam" id="PF22725">
    <property type="entry name" value="GFO_IDH_MocA_C3"/>
    <property type="match status" value="1"/>
</dbReference>
<evidence type="ECO:0000313" key="4">
    <source>
        <dbReference type="Proteomes" id="UP000585272"/>
    </source>
</evidence>
<comment type="caution">
    <text evidence="3">The sequence shown here is derived from an EMBL/GenBank/DDBJ whole genome shotgun (WGS) entry which is preliminary data.</text>
</comment>
<evidence type="ECO:0000256" key="1">
    <source>
        <dbReference type="ARBA" id="ARBA00023002"/>
    </source>
</evidence>
<dbReference type="GO" id="GO:0016491">
    <property type="term" value="F:oxidoreductase activity"/>
    <property type="evidence" value="ECO:0007669"/>
    <property type="project" value="UniProtKB-KW"/>
</dbReference>
<dbReference type="Proteomes" id="UP000585272">
    <property type="component" value="Unassembled WGS sequence"/>
</dbReference>
<dbReference type="EMBL" id="JACHNU010000003">
    <property type="protein sequence ID" value="MBB4663204.1"/>
    <property type="molecule type" value="Genomic_DNA"/>
</dbReference>
<dbReference type="PANTHER" id="PTHR22604:SF105">
    <property type="entry name" value="TRANS-1,2-DIHYDROBENZENE-1,2-DIOL DEHYDROGENASE"/>
    <property type="match status" value="1"/>
</dbReference>
<sequence>MLCEKPLTATADEAQELFALAADRGLVLAEAAMYRHHPQTALLRQVVAERLGPLRALHAAFHYPIDGLDGDVRARPELAGGALRDLGLYCVSALNLLAGGEPEEAVGRARLHRGGVDVAFGGLLSYAGGVTASFHCSMDSALALHLTVTGEHGTLTVPNPFQPGRPSIWAPRRCPAEATLSTAAGEERIELPGGDPYLSEVEDVARAIRGAGGFTIPAAETIGVLRTIDRLLASAGVATAPPAPPAPPASAATA</sequence>
<keyword evidence="1" id="KW-0560">Oxidoreductase</keyword>
<name>A0A840IGK1_9ACTN</name>
<dbReference type="InterPro" id="IPR050984">
    <property type="entry name" value="Gfo/Idh/MocA_domain"/>
</dbReference>
<keyword evidence="4" id="KW-1185">Reference proteome</keyword>
<dbReference type="InterPro" id="IPR055170">
    <property type="entry name" value="GFO_IDH_MocA-like_dom"/>
</dbReference>
<organism evidence="3 4">
    <name type="scientific">Conexibacter arvalis</name>
    <dbReference type="NCBI Taxonomy" id="912552"/>
    <lineage>
        <taxon>Bacteria</taxon>
        <taxon>Bacillati</taxon>
        <taxon>Actinomycetota</taxon>
        <taxon>Thermoleophilia</taxon>
        <taxon>Solirubrobacterales</taxon>
        <taxon>Conexibacteraceae</taxon>
        <taxon>Conexibacter</taxon>
    </lineage>
</organism>